<dbReference type="GO" id="GO:0015074">
    <property type="term" value="P:DNA integration"/>
    <property type="evidence" value="ECO:0007669"/>
    <property type="project" value="InterPro"/>
</dbReference>
<evidence type="ECO:0000256" key="1">
    <source>
        <dbReference type="SAM" id="MobiDB-lite"/>
    </source>
</evidence>
<protein>
    <recommendedName>
        <fullName evidence="2">Integrase catalytic domain-containing protein</fullName>
    </recommendedName>
</protein>
<dbReference type="RefSeq" id="XP_016506470.1">
    <property type="nucleotide sequence ID" value="XM_016650984.1"/>
</dbReference>
<dbReference type="InterPro" id="IPR012337">
    <property type="entry name" value="RNaseH-like_sf"/>
</dbReference>
<dbReference type="AlphaFoldDB" id="A0A1S4CZ77"/>
<feature type="region of interest" description="Disordered" evidence="1">
    <location>
        <begin position="205"/>
        <end position="247"/>
    </location>
</feature>
<accession>A0A1S4CZ77</accession>
<dbReference type="PaxDb" id="4097-A0A1S4CZ77"/>
<dbReference type="GO" id="GO:0003676">
    <property type="term" value="F:nucleic acid binding"/>
    <property type="evidence" value="ECO:0007669"/>
    <property type="project" value="InterPro"/>
</dbReference>
<feature type="compositionally biased region" description="Polar residues" evidence="1">
    <location>
        <begin position="205"/>
        <end position="214"/>
    </location>
</feature>
<proteinExistence type="predicted"/>
<dbReference type="SMR" id="A0A1S4CZ77"/>
<evidence type="ECO:0000313" key="3">
    <source>
        <dbReference type="RefSeq" id="XP_016506470.1"/>
    </source>
</evidence>
<dbReference type="STRING" id="4097.A0A1S4CZ77"/>
<dbReference type="OrthoDB" id="10055717at2759"/>
<reference evidence="3" key="1">
    <citation type="submission" date="2025-08" db="UniProtKB">
        <authorList>
            <consortium name="RefSeq"/>
        </authorList>
    </citation>
    <scope>IDENTIFICATION</scope>
</reference>
<organism evidence="3">
    <name type="scientific">Nicotiana tabacum</name>
    <name type="common">Common tobacco</name>
    <dbReference type="NCBI Taxonomy" id="4097"/>
    <lineage>
        <taxon>Eukaryota</taxon>
        <taxon>Viridiplantae</taxon>
        <taxon>Streptophyta</taxon>
        <taxon>Embryophyta</taxon>
        <taxon>Tracheophyta</taxon>
        <taxon>Spermatophyta</taxon>
        <taxon>Magnoliopsida</taxon>
        <taxon>eudicotyledons</taxon>
        <taxon>Gunneridae</taxon>
        <taxon>Pentapetalae</taxon>
        <taxon>asterids</taxon>
        <taxon>lamiids</taxon>
        <taxon>Solanales</taxon>
        <taxon>Solanaceae</taxon>
        <taxon>Nicotianoideae</taxon>
        <taxon>Nicotianeae</taxon>
        <taxon>Nicotiana</taxon>
    </lineage>
</organism>
<dbReference type="Gene3D" id="3.30.420.10">
    <property type="entry name" value="Ribonuclease H-like superfamily/Ribonuclease H"/>
    <property type="match status" value="1"/>
</dbReference>
<dbReference type="InterPro" id="IPR050951">
    <property type="entry name" value="Retrovirus_Pol_polyprotein"/>
</dbReference>
<gene>
    <name evidence="3" type="primary">LOC107824235</name>
</gene>
<dbReference type="Pfam" id="PF00665">
    <property type="entry name" value="rve"/>
    <property type="match status" value="1"/>
</dbReference>
<dbReference type="SUPFAM" id="SSF53098">
    <property type="entry name" value="Ribonuclease H-like"/>
    <property type="match status" value="1"/>
</dbReference>
<name>A0A1S4CZ77_TOBAC</name>
<dbReference type="InterPro" id="IPR036397">
    <property type="entry name" value="RNaseH_sf"/>
</dbReference>
<dbReference type="InterPro" id="IPR001584">
    <property type="entry name" value="Integrase_cat-core"/>
</dbReference>
<feature type="domain" description="Integrase catalytic" evidence="2">
    <location>
        <begin position="1"/>
        <end position="151"/>
    </location>
</feature>
<dbReference type="PROSITE" id="PS50994">
    <property type="entry name" value="INTEGRASE"/>
    <property type="match status" value="1"/>
</dbReference>
<evidence type="ECO:0000259" key="2">
    <source>
        <dbReference type="PROSITE" id="PS50994"/>
    </source>
</evidence>
<dbReference type="PANTHER" id="PTHR37984:SF5">
    <property type="entry name" value="PROTEIN NYNRIN-LIKE"/>
    <property type="match status" value="1"/>
</dbReference>
<dbReference type="PANTHER" id="PTHR37984">
    <property type="entry name" value="PROTEIN CBG26694"/>
    <property type="match status" value="1"/>
</dbReference>
<sequence length="247" mass="28550">MGPFPSSHSYEYILVVVDYVSKWVEAIPTRTNDARVVCEFLRKNIFTRFGIPRAIISDNGSHFINKQFAALLSKYGVTHKIGALYHAQTTGQVKVGNRELKRILEKMESSRGNVGRSFSALRNSDYMQRVRSQDRLQGFDLEPERTFHRRLREARDTDNLQELVQLLVNMAEKQHMVVQELAIPSIVNVTSSIVKPRITWGKTNQYGNTYNPNWRNHPKFSWGGNQGTQTQYRPQVPQQQYRPPQAE</sequence>
<feature type="compositionally biased region" description="Low complexity" evidence="1">
    <location>
        <begin position="228"/>
        <end position="247"/>
    </location>
</feature>
<dbReference type="KEGG" id="nta:107824235"/>